<dbReference type="AlphaFoldDB" id="A0A835FS30"/>
<organism evidence="2 3">
    <name type="scientific">Digitaria exilis</name>
    <dbReference type="NCBI Taxonomy" id="1010633"/>
    <lineage>
        <taxon>Eukaryota</taxon>
        <taxon>Viridiplantae</taxon>
        <taxon>Streptophyta</taxon>
        <taxon>Embryophyta</taxon>
        <taxon>Tracheophyta</taxon>
        <taxon>Spermatophyta</taxon>
        <taxon>Magnoliopsida</taxon>
        <taxon>Liliopsida</taxon>
        <taxon>Poales</taxon>
        <taxon>Poaceae</taxon>
        <taxon>PACMAD clade</taxon>
        <taxon>Panicoideae</taxon>
        <taxon>Panicodae</taxon>
        <taxon>Paniceae</taxon>
        <taxon>Anthephorinae</taxon>
        <taxon>Digitaria</taxon>
    </lineage>
</organism>
<keyword evidence="3" id="KW-1185">Reference proteome</keyword>
<name>A0A835FS30_9POAL</name>
<evidence type="ECO:0000313" key="3">
    <source>
        <dbReference type="Proteomes" id="UP000636709"/>
    </source>
</evidence>
<dbReference type="Proteomes" id="UP000636709">
    <property type="component" value="Unassembled WGS sequence"/>
</dbReference>
<dbReference type="EMBL" id="JACEFO010000412">
    <property type="protein sequence ID" value="KAF8772344.1"/>
    <property type="molecule type" value="Genomic_DNA"/>
</dbReference>
<protein>
    <submittedName>
        <fullName evidence="2">Uncharacterized protein</fullName>
    </submittedName>
</protein>
<dbReference type="EMBL" id="JACEFO010001605">
    <property type="protein sequence ID" value="KAF8732081.1"/>
    <property type="molecule type" value="Genomic_DNA"/>
</dbReference>
<proteinExistence type="predicted"/>
<gene>
    <name evidence="2" type="ORF">HU200_005856</name>
    <name evidence="1" type="ORF">HU200_016041</name>
</gene>
<reference evidence="2" key="1">
    <citation type="submission" date="2020-07" db="EMBL/GenBank/DDBJ databases">
        <title>Genome sequence and genetic diversity analysis of an under-domesticated orphan crop, white fonio (Digitaria exilis).</title>
        <authorList>
            <person name="Bennetzen J.L."/>
            <person name="Chen S."/>
            <person name="Ma X."/>
            <person name="Wang X."/>
            <person name="Yssel A.E.J."/>
            <person name="Chaluvadi S.R."/>
            <person name="Johnson M."/>
            <person name="Gangashetty P."/>
            <person name="Hamidou F."/>
            <person name="Sanogo M.D."/>
            <person name="Zwaenepoel A."/>
            <person name="Wallace J."/>
            <person name="Van De Peer Y."/>
            <person name="Van Deynze A."/>
        </authorList>
    </citation>
    <scope>NUCLEOTIDE SEQUENCE</scope>
    <source>
        <tissue evidence="2">Leaves</tissue>
    </source>
</reference>
<evidence type="ECO:0000313" key="2">
    <source>
        <dbReference type="EMBL" id="KAF8772344.1"/>
    </source>
</evidence>
<accession>A0A835FS30</accession>
<comment type="caution">
    <text evidence="2">The sequence shown here is derived from an EMBL/GenBank/DDBJ whole genome shotgun (WGS) entry which is preliminary data.</text>
</comment>
<sequence>MRRTISLRLQSSLFSRSWVAHQFLTMKSSRQRSWICS</sequence>
<evidence type="ECO:0000313" key="1">
    <source>
        <dbReference type="EMBL" id="KAF8732081.1"/>
    </source>
</evidence>